<accession>A0AAQ5Y353</accession>
<gene>
    <name evidence="13" type="primary">ADD2</name>
</gene>
<dbReference type="GO" id="GO:0005856">
    <property type="term" value="C:cytoskeleton"/>
    <property type="evidence" value="ECO:0007669"/>
    <property type="project" value="UniProtKB-SubCell"/>
</dbReference>
<evidence type="ECO:0000256" key="7">
    <source>
        <dbReference type="ARBA" id="ARBA00022860"/>
    </source>
</evidence>
<protein>
    <recommendedName>
        <fullName evidence="12">Class II aldolase/adducin N-terminal domain-containing protein</fullName>
    </recommendedName>
</protein>
<keyword evidence="7" id="KW-0112">Calmodulin-binding</keyword>
<dbReference type="PANTHER" id="PTHR10672">
    <property type="entry name" value="ADDUCIN"/>
    <property type="match status" value="1"/>
</dbReference>
<reference evidence="13" key="3">
    <citation type="submission" date="2025-09" db="UniProtKB">
        <authorList>
            <consortium name="Ensembl"/>
        </authorList>
    </citation>
    <scope>IDENTIFICATION</scope>
</reference>
<dbReference type="Proteomes" id="UP001501940">
    <property type="component" value="Chromosome 6"/>
</dbReference>
<dbReference type="Pfam" id="PF00596">
    <property type="entry name" value="Aldolase_II"/>
    <property type="match status" value="1"/>
</dbReference>
<evidence type="ECO:0000256" key="3">
    <source>
        <dbReference type="ARBA" id="ARBA00006274"/>
    </source>
</evidence>
<evidence type="ECO:0000256" key="8">
    <source>
        <dbReference type="ARBA" id="ARBA00023136"/>
    </source>
</evidence>
<dbReference type="Ensembl" id="ENSAOCT00000079632.1">
    <property type="protein sequence ID" value="ENSAOCP00000046020.1"/>
    <property type="gene ID" value="ENSAOCG00000001935.2"/>
</dbReference>
<feature type="domain" description="Class II aldolase/adducin N-terminal" evidence="12">
    <location>
        <begin position="124"/>
        <end position="306"/>
    </location>
</feature>
<keyword evidence="8" id="KW-0472">Membrane</keyword>
<comment type="similarity">
    <text evidence="3">Belongs to the aldolase class II family. Adducin subfamily.</text>
</comment>
<dbReference type="Gene3D" id="3.40.225.10">
    <property type="entry name" value="Class II aldolase/adducin N-terminal domain"/>
    <property type="match status" value="1"/>
</dbReference>
<keyword evidence="6" id="KW-0597">Phosphoprotein</keyword>
<reference evidence="13 14" key="1">
    <citation type="submission" date="2022-01" db="EMBL/GenBank/DDBJ databases">
        <title>A chromosome-scale genome assembly of the false clownfish, Amphiprion ocellaris.</title>
        <authorList>
            <person name="Ryu T."/>
        </authorList>
    </citation>
    <scope>NUCLEOTIDE SEQUENCE [LARGE SCALE GENOMIC DNA]</scope>
</reference>
<keyword evidence="9" id="KW-0009">Actin-binding</keyword>
<dbReference type="SMART" id="SM01007">
    <property type="entry name" value="Aldolase_II"/>
    <property type="match status" value="1"/>
</dbReference>
<evidence type="ECO:0000256" key="5">
    <source>
        <dbReference type="ARBA" id="ARBA00022490"/>
    </source>
</evidence>
<dbReference type="SUPFAM" id="SSF53639">
    <property type="entry name" value="AraD/HMP-PK domain-like"/>
    <property type="match status" value="1"/>
</dbReference>
<dbReference type="FunFam" id="3.40.225.10:FF:000004">
    <property type="entry name" value="gamma-adducin isoform X1"/>
    <property type="match status" value="1"/>
</dbReference>
<dbReference type="GO" id="GO:0014069">
    <property type="term" value="C:postsynaptic density"/>
    <property type="evidence" value="ECO:0007669"/>
    <property type="project" value="TreeGrafter"/>
</dbReference>
<dbReference type="InterPro" id="IPR036409">
    <property type="entry name" value="Aldolase_II/adducin_N_sf"/>
</dbReference>
<dbReference type="GO" id="GO:0051016">
    <property type="term" value="P:barbed-end actin filament capping"/>
    <property type="evidence" value="ECO:0007669"/>
    <property type="project" value="TreeGrafter"/>
</dbReference>
<dbReference type="PANTHER" id="PTHR10672:SF6">
    <property type="entry name" value="BETA-ADDUCIN"/>
    <property type="match status" value="1"/>
</dbReference>
<evidence type="ECO:0000313" key="13">
    <source>
        <dbReference type="Ensembl" id="ENSAOCP00000046020.1"/>
    </source>
</evidence>
<dbReference type="GeneTree" id="ENSGT00940000159299"/>
<proteinExistence type="inferred from homology"/>
<keyword evidence="4" id="KW-1003">Cell membrane</keyword>
<keyword evidence="14" id="KW-1185">Reference proteome</keyword>
<evidence type="ECO:0000256" key="6">
    <source>
        <dbReference type="ARBA" id="ARBA00022553"/>
    </source>
</evidence>
<keyword evidence="5" id="KW-0963">Cytoplasm</keyword>
<dbReference type="GO" id="GO:0005886">
    <property type="term" value="C:plasma membrane"/>
    <property type="evidence" value="ECO:0007669"/>
    <property type="project" value="UniProtKB-SubCell"/>
</dbReference>
<dbReference type="GO" id="GO:0051015">
    <property type="term" value="F:actin filament binding"/>
    <property type="evidence" value="ECO:0007669"/>
    <property type="project" value="TreeGrafter"/>
</dbReference>
<evidence type="ECO:0000256" key="1">
    <source>
        <dbReference type="ARBA" id="ARBA00004245"/>
    </source>
</evidence>
<dbReference type="InterPro" id="IPR001303">
    <property type="entry name" value="Aldolase_II/adducin_N"/>
</dbReference>
<evidence type="ECO:0000256" key="9">
    <source>
        <dbReference type="ARBA" id="ARBA00023203"/>
    </source>
</evidence>
<evidence type="ECO:0000259" key="12">
    <source>
        <dbReference type="SMART" id="SM01007"/>
    </source>
</evidence>
<feature type="compositionally biased region" description="Polar residues" evidence="11">
    <location>
        <begin position="25"/>
        <end position="34"/>
    </location>
</feature>
<organism evidence="13 14">
    <name type="scientific">Amphiprion ocellaris</name>
    <name type="common">Clown anemonefish</name>
    <dbReference type="NCBI Taxonomy" id="80972"/>
    <lineage>
        <taxon>Eukaryota</taxon>
        <taxon>Metazoa</taxon>
        <taxon>Chordata</taxon>
        <taxon>Craniata</taxon>
        <taxon>Vertebrata</taxon>
        <taxon>Euteleostomi</taxon>
        <taxon>Actinopterygii</taxon>
        <taxon>Neopterygii</taxon>
        <taxon>Teleostei</taxon>
        <taxon>Neoteleostei</taxon>
        <taxon>Acanthomorphata</taxon>
        <taxon>Ovalentaria</taxon>
        <taxon>Pomacentridae</taxon>
        <taxon>Amphiprion</taxon>
    </lineage>
</organism>
<evidence type="ECO:0000256" key="2">
    <source>
        <dbReference type="ARBA" id="ARBA00004413"/>
    </source>
</evidence>
<keyword evidence="10" id="KW-0206">Cytoskeleton</keyword>
<evidence type="ECO:0000313" key="14">
    <source>
        <dbReference type="Proteomes" id="UP001501940"/>
    </source>
</evidence>
<dbReference type="AlphaFoldDB" id="A0AAQ5Y353"/>
<dbReference type="GO" id="GO:0005516">
    <property type="term" value="F:calmodulin binding"/>
    <property type="evidence" value="ECO:0007669"/>
    <property type="project" value="UniProtKB-KW"/>
</dbReference>
<evidence type="ECO:0000256" key="11">
    <source>
        <dbReference type="SAM" id="MobiDB-lite"/>
    </source>
</evidence>
<feature type="compositionally biased region" description="Polar residues" evidence="11">
    <location>
        <begin position="1"/>
        <end position="16"/>
    </location>
</feature>
<dbReference type="InterPro" id="IPR051017">
    <property type="entry name" value="Aldolase-II_Adducin_sf"/>
</dbReference>
<evidence type="ECO:0000256" key="4">
    <source>
        <dbReference type="ARBA" id="ARBA00022475"/>
    </source>
</evidence>
<name>A0AAQ5Y353_AMPOC</name>
<evidence type="ECO:0000256" key="10">
    <source>
        <dbReference type="ARBA" id="ARBA00023212"/>
    </source>
</evidence>
<comment type="subcellular location">
    <subcellularLocation>
        <location evidence="2">Cell membrane</location>
        <topology evidence="2">Peripheral membrane protein</topology>
        <orientation evidence="2">Cytoplasmic side</orientation>
    </subcellularLocation>
    <subcellularLocation>
        <location evidence="1">Cytoplasm</location>
        <location evidence="1">Cytoskeleton</location>
    </subcellularLocation>
</comment>
<feature type="region of interest" description="Disordered" evidence="11">
    <location>
        <begin position="1"/>
        <end position="43"/>
    </location>
</feature>
<reference evidence="13" key="2">
    <citation type="submission" date="2025-08" db="UniProtKB">
        <authorList>
            <consortium name="Ensembl"/>
        </authorList>
    </citation>
    <scope>IDENTIFICATION</scope>
</reference>
<sequence>MSKSPTPKGTPVQRSPSDGVPESLPSPQHSTPGSGPQHKKRISSLLQSPSFREELDVLIQEQMKKGGSSSNLWALRQLADFMASHGSPAALPVSPSNMMMVTPINDLHGWEPGSMVKGERLMRCKLASTHRLFDLYGWAQISRTCLTLRVSKEQEHFLVLPDGLAYSEVTGSSLVKVNILGEVVEKGSTNLGVDTEKFSLHSAIYSARPDVRCLFHLHTPATAAVSAMKCGLLPLSHEALLVGDVAYYDYNGVMEVEEDRVELQKSLGPTCKVLVLRNHGIVALGESVEEAFYTIYHIQAACQIQVSALCCAGGEHNLILLDRTTHKPNPTGTVGWAGSTFGPLHKSRIGEHEFEALMRTLDNLGYRTGYAYRFPVLLERSRTRREVEVPATVTVFHQFDDDGVHPALRQHPFAQRQQQERTRWLSYISGRSLAVPATLPSLSLLCIAGGSPPSLTSIKIENPNQFVPLFTNPQEVIETRNKIRQQNRQDMKTAGPQSQVLASVITEDSPPVNCLSLFSSLFPPEPEPPNPFNQLTDQELEEYRKEVQRKQDGGADGTFHSALFPLFGFLTI</sequence>